<keyword evidence="2" id="KW-0456">Lyase</keyword>
<keyword evidence="1" id="KW-0479">Metal-binding</keyword>
<gene>
    <name evidence="4" type="ORF">N47_H22370</name>
</gene>
<reference evidence="4" key="1">
    <citation type="journal article" date="2011" name="Environ. Microbiol.">
        <title>Genomic insights into the metabolic potential of the polycyclic aromatic hydrocarbon degrading sulfate-reducing Deltaproteobacterium N47.</title>
        <authorList>
            <person name="Bergmann F."/>
            <person name="Selesi D."/>
            <person name="Weinmaier T."/>
            <person name="Tischler P."/>
            <person name="Rattei T."/>
            <person name="Meckenstock R.U."/>
        </authorList>
    </citation>
    <scope>NUCLEOTIDE SEQUENCE</scope>
</reference>
<dbReference type="GO" id="GO:0005829">
    <property type="term" value="C:cytosol"/>
    <property type="evidence" value="ECO:0007669"/>
    <property type="project" value="TreeGrafter"/>
</dbReference>
<dbReference type="SUPFAM" id="SSF53639">
    <property type="entry name" value="AraD/HMP-PK domain-like"/>
    <property type="match status" value="1"/>
</dbReference>
<feature type="domain" description="Class II aldolase/adducin N-terminal" evidence="3">
    <location>
        <begin position="199"/>
        <end position="379"/>
    </location>
</feature>
<dbReference type="InterPro" id="IPR050197">
    <property type="entry name" value="Aldolase_class_II_sugar_metab"/>
</dbReference>
<dbReference type="PANTHER" id="PTHR22789:SF0">
    <property type="entry name" value="3-OXO-TETRONATE 4-PHOSPHATE DECARBOXYLASE-RELATED"/>
    <property type="match status" value="1"/>
</dbReference>
<dbReference type="EMBL" id="FR695866">
    <property type="protein sequence ID" value="CBX27415.1"/>
    <property type="molecule type" value="Genomic_DNA"/>
</dbReference>
<evidence type="ECO:0000313" key="4">
    <source>
        <dbReference type="EMBL" id="CBX27415.1"/>
    </source>
</evidence>
<dbReference type="SMART" id="SM01007">
    <property type="entry name" value="Aldolase_II"/>
    <property type="match status" value="1"/>
</dbReference>
<dbReference type="PANTHER" id="PTHR22789">
    <property type="entry name" value="FUCULOSE PHOSPHATE ALDOLASE"/>
    <property type="match status" value="1"/>
</dbReference>
<dbReference type="Pfam" id="PF00596">
    <property type="entry name" value="Aldolase_II"/>
    <property type="match status" value="1"/>
</dbReference>
<dbReference type="GO" id="GO:0016832">
    <property type="term" value="F:aldehyde-lyase activity"/>
    <property type="evidence" value="ECO:0007669"/>
    <property type="project" value="TreeGrafter"/>
</dbReference>
<accession>E1YA21</accession>
<dbReference type="InterPro" id="IPR001303">
    <property type="entry name" value="Aldolase_II/adducin_N"/>
</dbReference>
<name>E1YA21_9BACT</name>
<proteinExistence type="predicted"/>
<dbReference type="Gene3D" id="3.40.225.10">
    <property type="entry name" value="Class II aldolase/adducin N-terminal domain"/>
    <property type="match status" value="1"/>
</dbReference>
<dbReference type="GO" id="GO:0046872">
    <property type="term" value="F:metal ion binding"/>
    <property type="evidence" value="ECO:0007669"/>
    <property type="project" value="UniProtKB-KW"/>
</dbReference>
<protein>
    <recommendedName>
        <fullName evidence="3">Class II aldolase/adducin N-terminal domain-containing protein</fullName>
    </recommendedName>
</protein>
<sequence>MENQFLKYEKKLIKSGLADFGNPLLGILDAKIRWNKKDKTCKILEKIFQGLNINSLIFSKPKEPYFSIINYLAKNSKGIIRPCDCETKTFFHDLPVSDKFNTDDIISRLKKRKSVIIPDYGIITTGTVSIEQAFITYSSVCFSCFVKFFSDYLNAIKFNNTDKRFNNIFEKILNFISPSLSFNHSLKKGPFASNTDVLNALTEAGKLLVDLKLVDSFFGNISYCYNDTVFISQTGSSLDELDGCIDLCPLDGSSCAGITASSEFPAHLEIIKKTRHKAILHGHPKFSVILSMDCDTKNCADKGLCHITCPCKRDICGVPVVSGEVGSGASGLCNTVPEAIKEKPGVIVYGHGVFTSGIRDFNEPFMNLLKIENDCYKEYLSRVNSKLH</sequence>
<evidence type="ECO:0000256" key="2">
    <source>
        <dbReference type="ARBA" id="ARBA00023239"/>
    </source>
</evidence>
<dbReference type="GO" id="GO:0019323">
    <property type="term" value="P:pentose catabolic process"/>
    <property type="evidence" value="ECO:0007669"/>
    <property type="project" value="TreeGrafter"/>
</dbReference>
<evidence type="ECO:0000256" key="1">
    <source>
        <dbReference type="ARBA" id="ARBA00022723"/>
    </source>
</evidence>
<dbReference type="InterPro" id="IPR036409">
    <property type="entry name" value="Aldolase_II/adducin_N_sf"/>
</dbReference>
<organism evidence="4">
    <name type="scientific">uncultured Desulfobacterium sp</name>
    <dbReference type="NCBI Taxonomy" id="201089"/>
    <lineage>
        <taxon>Bacteria</taxon>
        <taxon>Pseudomonadati</taxon>
        <taxon>Thermodesulfobacteriota</taxon>
        <taxon>Desulfobacteria</taxon>
        <taxon>Desulfobacterales</taxon>
        <taxon>Desulfobacteriaceae</taxon>
        <taxon>Desulfobacterium</taxon>
        <taxon>environmental samples</taxon>
    </lineage>
</organism>
<evidence type="ECO:0000259" key="3">
    <source>
        <dbReference type="SMART" id="SM01007"/>
    </source>
</evidence>
<dbReference type="AlphaFoldDB" id="E1YA21"/>